<dbReference type="InterPro" id="IPR012340">
    <property type="entry name" value="NA-bd_OB-fold"/>
</dbReference>
<dbReference type="InterPro" id="IPR036315">
    <property type="entry name" value="BRCA2_hlx_sf"/>
</dbReference>
<evidence type="ECO:0000313" key="5">
    <source>
        <dbReference type="Proteomes" id="UP000323386"/>
    </source>
</evidence>
<dbReference type="Pfam" id="PF09103">
    <property type="entry name" value="BRCA-2_OB1"/>
    <property type="match status" value="1"/>
</dbReference>
<organism evidence="4 5">
    <name type="scientific">Pseudozyma flocculosa</name>
    <dbReference type="NCBI Taxonomy" id="84751"/>
    <lineage>
        <taxon>Eukaryota</taxon>
        <taxon>Fungi</taxon>
        <taxon>Dikarya</taxon>
        <taxon>Basidiomycota</taxon>
        <taxon>Ustilaginomycotina</taxon>
        <taxon>Ustilaginomycetes</taxon>
        <taxon>Ustilaginales</taxon>
        <taxon>Ustilaginaceae</taxon>
        <taxon>Pseudozyma</taxon>
    </lineage>
</organism>
<evidence type="ECO:0000259" key="3">
    <source>
        <dbReference type="Pfam" id="PF09169"/>
    </source>
</evidence>
<feature type="compositionally biased region" description="Pro residues" evidence="1">
    <location>
        <begin position="620"/>
        <end position="630"/>
    </location>
</feature>
<feature type="region of interest" description="Disordered" evidence="1">
    <location>
        <begin position="1305"/>
        <end position="1346"/>
    </location>
</feature>
<accession>A0A5C3F923</accession>
<feature type="region of interest" description="Disordered" evidence="1">
    <location>
        <begin position="1201"/>
        <end position="1220"/>
    </location>
</feature>
<protein>
    <recommendedName>
        <fullName evidence="6">BRCA2 OB1 domain-containing protein</fullName>
    </recommendedName>
</protein>
<feature type="region of interest" description="Disordered" evidence="1">
    <location>
        <begin position="387"/>
        <end position="436"/>
    </location>
</feature>
<feature type="domain" description="BRCA2 OB1" evidence="2">
    <location>
        <begin position="977"/>
        <end position="1101"/>
    </location>
</feature>
<dbReference type="Gene3D" id="2.40.50.140">
    <property type="entry name" value="Nucleic acid-binding proteins"/>
    <property type="match status" value="2"/>
</dbReference>
<feature type="compositionally biased region" description="Low complexity" evidence="1">
    <location>
        <begin position="178"/>
        <end position="191"/>
    </location>
</feature>
<dbReference type="GO" id="GO:0000724">
    <property type="term" value="P:double-strand break repair via homologous recombination"/>
    <property type="evidence" value="ECO:0007669"/>
    <property type="project" value="InterPro"/>
</dbReference>
<feature type="compositionally biased region" description="Low complexity" evidence="1">
    <location>
        <begin position="464"/>
        <end position="475"/>
    </location>
</feature>
<keyword evidence="5" id="KW-1185">Reference proteome</keyword>
<dbReference type="SUPFAM" id="SSF50249">
    <property type="entry name" value="Nucleic acid-binding proteins"/>
    <property type="match status" value="2"/>
</dbReference>
<dbReference type="GO" id="GO:0006355">
    <property type="term" value="P:regulation of DNA-templated transcription"/>
    <property type="evidence" value="ECO:0007669"/>
    <property type="project" value="TreeGrafter"/>
</dbReference>
<feature type="compositionally biased region" description="Basic residues" evidence="1">
    <location>
        <begin position="1"/>
        <end position="11"/>
    </location>
</feature>
<dbReference type="InterPro" id="IPR015187">
    <property type="entry name" value="BRCA2_OB_1"/>
</dbReference>
<feature type="region of interest" description="Disordered" evidence="1">
    <location>
        <begin position="75"/>
        <end position="131"/>
    </location>
</feature>
<sequence length="1409" mass="148609">MAPSPPKRRRLSPSLDAAGDSSTLIPTTTAAAAASVETDLHRPIRRNAQCIAASPPPPSDRRVLQSSSAINLVQPIAPLRHNPAHNDDEKRTDELRSRSRCTLDDTTSIRPVPTVRSASPEEGPHECDEDDIEALTQRSILQELHLIQEENSQSLLLENDADGHSPGNEAVDAAQDTPAQSSPSLHSSPAASDANLALPSVAPIRGELALVHEPGDAPAEGKLEDATIEELGESQDEAKSKGQVEGGVDGQHKVESKVQALAQVEGEGLAEPAVEALPAMATLLVGEGQVEEPASTVHAPAKDATAAAETDLALEAPLDMADHSLLFEGLDADAFDDIELSPADPIKTSRPALGSMQSGRGGPPSSPLVARKRALHQDRSLAAAVESLQPAAAQDDATDWDDDGPDLDALFGSQPLGLEAPDAAASPSARPPPAAFMGFRTAANSKLAGPSEAAMKRARRLVFSQSDPPSSSSQPQPQPPPQPSEPSQRDPAPDLMAKGKGKGKQAMQDEEDWSDSEYVVKGEGGMDGFALGAGTTGALPGLGGGGFGGFSNAKGVALRPSEAALAAAKRLFAEIDSEAEGGLVTRTPPQAVERPRRIATRPSGADDGSAPPSQAQTPTLPAPRALPAPPEQAVDDRSMAQQIPAVGTAEATKEKAVAAPAAPATGSGSASAPAVPTLTAAEAVPRRAAATTDSASMTARTPTRPLPVPVQSHRRAGPSSALSMTNGGSPRFGGTSGGLGTPASQKRISLGMTPRGKQTPTSGGGGGGVARPKFRTPFKNSSSGPVPSAGSVSSPFRTPLGASRQANVVYPQPASASQRAKGLQHKRGTDAAGVAGPSSSSSSSSSVFDLARRQPRQSLAASGIVPEGVSPLQAIARGVPDEVLVILCDATQADRYAFDGPDGEPLGPHEALRTLLARGCPYADERWVRNHWRLILWKMASLTRHRPDEAGWRWSWDELIRQLLYRYEREVNRAQRSCIKRIQEHDSPPHLPMVLFVSRILESTDTDYDGGGSGGGAAVRREVTLELSDGWYRIRADLDVPLAEAATRGRIRVGQKLAIVGARLQSSGDGTEVLEALLTSSLSLSANSVSLARWDARLGFSRQRFFASLRSLLPEGGVVSAMDIVITKVFPLAYIDADSDAKSKAGQQGARGEAEEHEERDAWLQRYEETRARLEARFDQGDRRLEALMMALEVYCSGASAAPAPAPARTSSSGSTDSTLRHEDDAFSLFCTLEEADDPVAAFKRLAVEAGKLHLVPHLVQLVQSRLMAGGEESRYLLQHELEKLCPPRRVRDFRVVRFRDARLPAPPASSATTAASGAPADDARSPNPRARLARTGGGGPGEAAKNPYARTVQLTVWDAAALGDRLRPGARFVVSNLVPTQKRSWRRPDEAADVFLSTRRDTRWTPVE</sequence>
<feature type="compositionally biased region" description="Low complexity" evidence="1">
    <location>
        <begin position="1309"/>
        <end position="1321"/>
    </location>
</feature>
<dbReference type="OrthoDB" id="21095at2759"/>
<dbReference type="PANTHER" id="PTHR11289">
    <property type="entry name" value="BREAST CANCER TYPE 2 SUSCEPTIBILITY PROTEIN BRCA2"/>
    <property type="match status" value="1"/>
</dbReference>
<feature type="compositionally biased region" description="Low complexity" evidence="1">
    <location>
        <begin position="1201"/>
        <end position="1216"/>
    </location>
</feature>
<dbReference type="InterPro" id="IPR015525">
    <property type="entry name" value="BRCA2"/>
</dbReference>
<feature type="compositionally biased region" description="Low complexity" evidence="1">
    <location>
        <begin position="781"/>
        <end position="795"/>
    </location>
</feature>
<evidence type="ECO:0000313" key="4">
    <source>
        <dbReference type="EMBL" id="SPO40576.1"/>
    </source>
</evidence>
<dbReference type="SUPFAM" id="SSF81872">
    <property type="entry name" value="BRCA2 helical domain"/>
    <property type="match status" value="1"/>
</dbReference>
<dbReference type="Proteomes" id="UP000323386">
    <property type="component" value="Unassembled WGS sequence"/>
</dbReference>
<reference evidence="4 5" key="1">
    <citation type="submission" date="2018-03" db="EMBL/GenBank/DDBJ databases">
        <authorList>
            <person name="Guldener U."/>
        </authorList>
    </citation>
    <scope>NUCLEOTIDE SEQUENCE [LARGE SCALE GENOMIC DNA]</scope>
    <source>
        <strain evidence="4 5">DAOM196992</strain>
    </source>
</reference>
<feature type="region of interest" description="Disordered" evidence="1">
    <location>
        <begin position="811"/>
        <end position="852"/>
    </location>
</feature>
<gene>
    <name evidence="4" type="ORF">PSFLO_06058</name>
</gene>
<dbReference type="InterPro" id="IPR015252">
    <property type="entry name" value="BRCA2_hlx"/>
</dbReference>
<evidence type="ECO:0000259" key="2">
    <source>
        <dbReference type="Pfam" id="PF09103"/>
    </source>
</evidence>
<name>A0A5C3F923_9BASI</name>
<dbReference type="Pfam" id="PF09169">
    <property type="entry name" value="BRCA-2_helical"/>
    <property type="match status" value="1"/>
</dbReference>
<evidence type="ECO:0000256" key="1">
    <source>
        <dbReference type="SAM" id="MobiDB-lite"/>
    </source>
</evidence>
<feature type="compositionally biased region" description="Low complexity" evidence="1">
    <location>
        <begin position="657"/>
        <end position="701"/>
    </location>
</feature>
<dbReference type="PANTHER" id="PTHR11289:SF0">
    <property type="entry name" value="BREAST CANCER TYPE 2 SUSCEPTIBILITY PROTEIN"/>
    <property type="match status" value="1"/>
</dbReference>
<feature type="compositionally biased region" description="Gly residues" evidence="1">
    <location>
        <begin position="730"/>
        <end position="740"/>
    </location>
</feature>
<evidence type="ECO:0008006" key="6">
    <source>
        <dbReference type="Google" id="ProtNLM"/>
    </source>
</evidence>
<feature type="compositionally biased region" description="Basic and acidic residues" evidence="1">
    <location>
        <begin position="84"/>
        <end position="103"/>
    </location>
</feature>
<feature type="region of interest" description="Disordered" evidence="1">
    <location>
        <begin position="158"/>
        <end position="191"/>
    </location>
</feature>
<feature type="region of interest" description="Disordered" evidence="1">
    <location>
        <begin position="575"/>
        <end position="799"/>
    </location>
</feature>
<dbReference type="EMBL" id="OOIP01000021">
    <property type="protein sequence ID" value="SPO40576.1"/>
    <property type="molecule type" value="Genomic_DNA"/>
</dbReference>
<feature type="region of interest" description="Disordered" evidence="1">
    <location>
        <begin position="1"/>
        <end position="24"/>
    </location>
</feature>
<feature type="region of interest" description="Disordered" evidence="1">
    <location>
        <begin position="341"/>
        <end position="368"/>
    </location>
</feature>
<proteinExistence type="predicted"/>
<feature type="compositionally biased region" description="Acidic residues" evidence="1">
    <location>
        <begin position="396"/>
        <end position="406"/>
    </location>
</feature>
<feature type="domain" description="Breast cancer type 2 susceptibility protein helical" evidence="3">
    <location>
        <begin position="925"/>
        <end position="973"/>
    </location>
</feature>
<feature type="region of interest" description="Disordered" evidence="1">
    <location>
        <begin position="463"/>
        <end position="533"/>
    </location>
</feature>